<evidence type="ECO:0000313" key="1">
    <source>
        <dbReference type="EMBL" id="KIK60788.1"/>
    </source>
</evidence>
<dbReference type="HOGENOM" id="CLU_2109318_0_0_1"/>
<dbReference type="Proteomes" id="UP000053593">
    <property type="component" value="Unassembled WGS sequence"/>
</dbReference>
<organism evidence="1 2">
    <name type="scientific">Collybiopsis luxurians FD-317 M1</name>
    <dbReference type="NCBI Taxonomy" id="944289"/>
    <lineage>
        <taxon>Eukaryota</taxon>
        <taxon>Fungi</taxon>
        <taxon>Dikarya</taxon>
        <taxon>Basidiomycota</taxon>
        <taxon>Agaricomycotina</taxon>
        <taxon>Agaricomycetes</taxon>
        <taxon>Agaricomycetidae</taxon>
        <taxon>Agaricales</taxon>
        <taxon>Marasmiineae</taxon>
        <taxon>Omphalotaceae</taxon>
        <taxon>Collybiopsis</taxon>
        <taxon>Collybiopsis luxurians</taxon>
    </lineage>
</organism>
<dbReference type="AlphaFoldDB" id="A0A0D0CX71"/>
<protein>
    <submittedName>
        <fullName evidence="1">Uncharacterized protein</fullName>
    </submittedName>
</protein>
<proteinExistence type="predicted"/>
<keyword evidence="2" id="KW-1185">Reference proteome</keyword>
<dbReference type="EMBL" id="KN834773">
    <property type="protein sequence ID" value="KIK60788.1"/>
    <property type="molecule type" value="Genomic_DNA"/>
</dbReference>
<name>A0A0D0CX71_9AGAR</name>
<sequence>MRVPASSPLAICSASSVIAENGLPIVALVPKACESQSHSVLRSPLSLGSNLPVAQSFFLSMIPGDSVQQQRISGWVSHRCSPICYLTPPPNALSAEWARQSLTGHELCPAHSIRL</sequence>
<gene>
    <name evidence="1" type="ORF">GYMLUDRAFT_595730</name>
</gene>
<reference evidence="1 2" key="1">
    <citation type="submission" date="2014-04" db="EMBL/GenBank/DDBJ databases">
        <title>Evolutionary Origins and Diversification of the Mycorrhizal Mutualists.</title>
        <authorList>
            <consortium name="DOE Joint Genome Institute"/>
            <consortium name="Mycorrhizal Genomics Consortium"/>
            <person name="Kohler A."/>
            <person name="Kuo A."/>
            <person name="Nagy L.G."/>
            <person name="Floudas D."/>
            <person name="Copeland A."/>
            <person name="Barry K.W."/>
            <person name="Cichocki N."/>
            <person name="Veneault-Fourrey C."/>
            <person name="LaButti K."/>
            <person name="Lindquist E.A."/>
            <person name="Lipzen A."/>
            <person name="Lundell T."/>
            <person name="Morin E."/>
            <person name="Murat C."/>
            <person name="Riley R."/>
            <person name="Ohm R."/>
            <person name="Sun H."/>
            <person name="Tunlid A."/>
            <person name="Henrissat B."/>
            <person name="Grigoriev I.V."/>
            <person name="Hibbett D.S."/>
            <person name="Martin F."/>
        </authorList>
    </citation>
    <scope>NUCLEOTIDE SEQUENCE [LARGE SCALE GENOMIC DNA]</scope>
    <source>
        <strain evidence="1 2">FD-317 M1</strain>
    </source>
</reference>
<evidence type="ECO:0000313" key="2">
    <source>
        <dbReference type="Proteomes" id="UP000053593"/>
    </source>
</evidence>
<accession>A0A0D0CX71</accession>